<gene>
    <name evidence="2" type="ORF">DW775_15670</name>
</gene>
<organism evidence="2 3">
    <name type="scientific">Agathobacter rectalis</name>
    <dbReference type="NCBI Taxonomy" id="39491"/>
    <lineage>
        <taxon>Bacteria</taxon>
        <taxon>Bacillati</taxon>
        <taxon>Bacillota</taxon>
        <taxon>Clostridia</taxon>
        <taxon>Lachnospirales</taxon>
        <taxon>Lachnospiraceae</taxon>
        <taxon>Agathobacter</taxon>
    </lineage>
</organism>
<dbReference type="EMBL" id="QSJS01000043">
    <property type="protein sequence ID" value="RHD89437.1"/>
    <property type="molecule type" value="Genomic_DNA"/>
</dbReference>
<sequence length="138" mass="15697">MQDHIGEIKHSAKQIYRCNHITRFEKYKLVREELSHLSLKEKEILIAECKRDLETNKGLLRVGELVNTAIAVLGALGTCIFSGVLTSKGVSLDNVKDDFFLFGMILWVLLLIAYIANTLHNKCDCSTRYLLDILTENE</sequence>
<evidence type="ECO:0000313" key="3">
    <source>
        <dbReference type="Proteomes" id="UP000284835"/>
    </source>
</evidence>
<protein>
    <submittedName>
        <fullName evidence="2">Uncharacterized protein</fullName>
    </submittedName>
</protein>
<proteinExistence type="predicted"/>
<evidence type="ECO:0000256" key="1">
    <source>
        <dbReference type="SAM" id="Phobius"/>
    </source>
</evidence>
<keyword evidence="1" id="KW-1133">Transmembrane helix</keyword>
<keyword evidence="1" id="KW-0812">Transmembrane</keyword>
<evidence type="ECO:0000313" key="2">
    <source>
        <dbReference type="EMBL" id="RHD89437.1"/>
    </source>
</evidence>
<feature type="transmembrane region" description="Helical" evidence="1">
    <location>
        <begin position="65"/>
        <end position="87"/>
    </location>
</feature>
<dbReference type="AlphaFoldDB" id="A0A414HQC3"/>
<reference evidence="2 3" key="1">
    <citation type="submission" date="2018-08" db="EMBL/GenBank/DDBJ databases">
        <title>A genome reference for cultivated species of the human gut microbiota.</title>
        <authorList>
            <person name="Zou Y."/>
            <person name="Xue W."/>
            <person name="Luo G."/>
        </authorList>
    </citation>
    <scope>NUCLEOTIDE SEQUENCE [LARGE SCALE GENOMIC DNA]</scope>
    <source>
        <strain evidence="2 3">AM30-13AC</strain>
    </source>
</reference>
<dbReference type="Proteomes" id="UP000284835">
    <property type="component" value="Unassembled WGS sequence"/>
</dbReference>
<dbReference type="RefSeq" id="WP_118084624.1">
    <property type="nucleotide sequence ID" value="NZ_QSJS01000043.1"/>
</dbReference>
<keyword evidence="1" id="KW-0472">Membrane</keyword>
<comment type="caution">
    <text evidence="2">The sequence shown here is derived from an EMBL/GenBank/DDBJ whole genome shotgun (WGS) entry which is preliminary data.</text>
</comment>
<feature type="transmembrane region" description="Helical" evidence="1">
    <location>
        <begin position="99"/>
        <end position="119"/>
    </location>
</feature>
<name>A0A414HQC3_9FIRM</name>
<accession>A0A414HQC3</accession>